<protein>
    <submittedName>
        <fullName evidence="1">Uncharacterized protein</fullName>
    </submittedName>
</protein>
<accession>A0A6N2R1P3</accession>
<dbReference type="AlphaFoldDB" id="A0A6N2R1P3"/>
<organism evidence="1">
    <name type="scientific">Anaerostipes caccae</name>
    <dbReference type="NCBI Taxonomy" id="105841"/>
    <lineage>
        <taxon>Bacteria</taxon>
        <taxon>Bacillati</taxon>
        <taxon>Bacillota</taxon>
        <taxon>Clostridia</taxon>
        <taxon>Lachnospirales</taxon>
        <taxon>Lachnospiraceae</taxon>
        <taxon>Anaerostipes</taxon>
    </lineage>
</organism>
<dbReference type="RefSeq" id="WP_006565717.1">
    <property type="nucleotide sequence ID" value="NZ_BAABZP010000001.1"/>
</dbReference>
<sequence length="405" mass="46674">MKVSSTLNLRKFNTAILFVLLLFITCLDSISDNILLNLFFKHVDELITIILLCYIICNYRIVFKKKSFVLCIAFGFLLIGFISSCIYHYQPVIPMLIDAFLLTSRFLIGYLAVIIYASKKNKNISGGLTRIVKFITLILFLLTLHDLVLSPFFPKSDYRYFMYGLQLMFPHATYLASSAAVLLIYLGYNNRNGQNLKYMLMATFFGVATLRGKALGFFAVYWFVYIIIKYVKSKNYYFTYFLGIIGTAFIARDQLTAYFGSIDLYSPRLILFKDGLKLMLSHFPFGTGYATFGSSIAVNYYSPLYVALKYPYNWGMSPSYSAFLSDLFWPTIFSQFGILGLILFLFIIIYFLKLSMRKMRLNKNAGFAMLMTIVYLLITSIAESSFFNPTALLFFMLFAVYEKEM</sequence>
<evidence type="ECO:0000313" key="1">
    <source>
        <dbReference type="EMBL" id="VYS74684.1"/>
    </source>
</evidence>
<gene>
    <name evidence="1" type="ORF">ACLFYP115_00196</name>
</gene>
<name>A0A6N2R1P3_9FIRM</name>
<reference evidence="1" key="1">
    <citation type="submission" date="2019-11" db="EMBL/GenBank/DDBJ databases">
        <authorList>
            <person name="Feng L."/>
        </authorList>
    </citation>
    <scope>NUCLEOTIDE SEQUENCE</scope>
    <source>
        <strain evidence="1">AcaccaeLFYP115</strain>
    </source>
</reference>
<dbReference type="EMBL" id="CACRSQ010000002">
    <property type="protein sequence ID" value="VYS74684.1"/>
    <property type="molecule type" value="Genomic_DNA"/>
</dbReference>
<proteinExistence type="predicted"/>